<keyword evidence="2" id="KW-1185">Reference proteome</keyword>
<dbReference type="GeneID" id="6994513"/>
<dbReference type="RefSeq" id="XP_002139192.1">
    <property type="nucleotide sequence ID" value="XM_002139156.1"/>
</dbReference>
<dbReference type="AlphaFoldDB" id="B6A9F2"/>
<dbReference type="EMBL" id="DS989726">
    <property type="protein sequence ID" value="EEA04843.1"/>
    <property type="molecule type" value="Genomic_DNA"/>
</dbReference>
<dbReference type="OrthoDB" id="343683at2759"/>
<name>B6A9F2_CRYMR</name>
<dbReference type="VEuPathDB" id="CryptoDB:CMU_039100"/>
<protein>
    <submittedName>
        <fullName evidence="1">Uncharacterized protein</fullName>
    </submittedName>
</protein>
<dbReference type="OMA" id="ENIEDYT"/>
<evidence type="ECO:0000313" key="1">
    <source>
        <dbReference type="EMBL" id="EEA04843.1"/>
    </source>
</evidence>
<reference evidence="1" key="1">
    <citation type="submission" date="2008-06" db="EMBL/GenBank/DDBJ databases">
        <authorList>
            <person name="Lorenzi H."/>
            <person name="Inman J."/>
            <person name="Miller J."/>
            <person name="Schobel S."/>
            <person name="Amedeo P."/>
            <person name="Caler E.V."/>
            <person name="da Silva J."/>
        </authorList>
    </citation>
    <scope>NUCLEOTIDE SEQUENCE [LARGE SCALE GENOMIC DNA]</scope>
    <source>
        <strain evidence="1">RN66</strain>
    </source>
</reference>
<dbReference type="Proteomes" id="UP000001460">
    <property type="component" value="Unassembled WGS sequence"/>
</dbReference>
<evidence type="ECO:0000313" key="2">
    <source>
        <dbReference type="Proteomes" id="UP000001460"/>
    </source>
</evidence>
<gene>
    <name evidence="1" type="ORF">CMU_039100</name>
</gene>
<accession>B6A9F2</accession>
<organism evidence="1 2">
    <name type="scientific">Cryptosporidium muris (strain RN66)</name>
    <dbReference type="NCBI Taxonomy" id="441375"/>
    <lineage>
        <taxon>Eukaryota</taxon>
        <taxon>Sar</taxon>
        <taxon>Alveolata</taxon>
        <taxon>Apicomplexa</taxon>
        <taxon>Conoidasida</taxon>
        <taxon>Coccidia</taxon>
        <taxon>Eucoccidiorida</taxon>
        <taxon>Eimeriorina</taxon>
        <taxon>Cryptosporidiidae</taxon>
        <taxon>Cryptosporidium</taxon>
    </lineage>
</organism>
<sequence length="240" mass="28357">MFEDYQEDFFCENIEDYTICTFCKYDNMLIKIENLHEHILRVHNLSTGNIDQNLLQESMRILKEKYSLKSIINLRRELSPDKQREFYNEVGKDLSTLEATELTRAAILTFLEEYKKRIITIFNPYIKVNDIPANKLNNYLDPSEGVFYLFALIDIAKVEDITIYMLLARTWDWFQDDEDLKRGIEEIKNKILKNTNNSLYKKASKCISKGKLILSTMLGSVKELLFLCHLTKKIIKRQCI</sequence>
<proteinExistence type="predicted"/>